<evidence type="ECO:0000313" key="3">
    <source>
        <dbReference type="EMBL" id="KOF17090.1"/>
    </source>
</evidence>
<dbReference type="RefSeq" id="WP_053250469.1">
    <property type="nucleotide sequence ID" value="NZ_LGAP01000013.1"/>
</dbReference>
<protein>
    <submittedName>
        <fullName evidence="3">Flagellar protein</fullName>
    </submittedName>
</protein>
<keyword evidence="3" id="KW-0282">Flagellum</keyword>
<evidence type="ECO:0000256" key="1">
    <source>
        <dbReference type="SAM" id="MobiDB-lite"/>
    </source>
</evidence>
<keyword evidence="3" id="KW-0969">Cilium</keyword>
<keyword evidence="2" id="KW-1133">Transmembrane helix</keyword>
<organism evidence="3 4">
    <name type="scientific">Ensifer adhaerens</name>
    <name type="common">Sinorhizobium morelense</name>
    <dbReference type="NCBI Taxonomy" id="106592"/>
    <lineage>
        <taxon>Bacteria</taxon>
        <taxon>Pseudomonadati</taxon>
        <taxon>Pseudomonadota</taxon>
        <taxon>Alphaproteobacteria</taxon>
        <taxon>Hyphomicrobiales</taxon>
        <taxon>Rhizobiaceae</taxon>
        <taxon>Sinorhizobium/Ensifer group</taxon>
        <taxon>Ensifer</taxon>
    </lineage>
</organism>
<evidence type="ECO:0000313" key="4">
    <source>
        <dbReference type="Proteomes" id="UP000037425"/>
    </source>
</evidence>
<keyword evidence="3" id="KW-0966">Cell projection</keyword>
<dbReference type="OrthoDB" id="7926359at2"/>
<gene>
    <name evidence="3" type="ORF">AC244_19515</name>
</gene>
<dbReference type="PATRIC" id="fig|106592.7.peg.1723"/>
<feature type="transmembrane region" description="Helical" evidence="2">
    <location>
        <begin position="27"/>
        <end position="48"/>
    </location>
</feature>
<keyword evidence="2" id="KW-0812">Transmembrane</keyword>
<dbReference type="Proteomes" id="UP000037425">
    <property type="component" value="Unassembled WGS sequence"/>
</dbReference>
<accession>A0A0L8BRB3</accession>
<dbReference type="AlphaFoldDB" id="A0A0L8BRB3"/>
<comment type="caution">
    <text evidence="3">The sequence shown here is derived from an EMBL/GenBank/DDBJ whole genome shotgun (WGS) entry which is preliminary data.</text>
</comment>
<name>A0A0L8BRB3_ENSAD</name>
<dbReference type="EMBL" id="LGAP01000013">
    <property type="protein sequence ID" value="KOF17090.1"/>
    <property type="molecule type" value="Genomic_DNA"/>
</dbReference>
<keyword evidence="2" id="KW-0472">Membrane</keyword>
<feature type="region of interest" description="Disordered" evidence="1">
    <location>
        <begin position="102"/>
        <end position="121"/>
    </location>
</feature>
<reference evidence="4" key="1">
    <citation type="submission" date="2015-07" db="EMBL/GenBank/DDBJ databases">
        <title>Whole genome sequence of an Ensifer adhaerens strain isolated from a cave pool in the Wind Cave National Park.</title>
        <authorList>
            <person name="Eng W.W.H."/>
            <person name="Gan H.M."/>
            <person name="Barton H.A."/>
            <person name="Savka M.A."/>
        </authorList>
    </citation>
    <scope>NUCLEOTIDE SEQUENCE [LARGE SCALE GENOMIC DNA]</scope>
    <source>
        <strain evidence="4">SD006</strain>
    </source>
</reference>
<sequence>MGLTDYDADETIHQRKRDSGMPMIDKALAATGIMLAALATFFPWYAFFNQDKFTMPPLWQGSTRDLPERPARSVLSVSPLAMSDMDGETVAAIDQLTTATIPSLGGGPAADGAEPKEGLEQPFPGKSGFKLMHVANGRALIEDTTGMYIVRIGSILPDNTRLATLEERDGRWVMITSSGDVYQAD</sequence>
<evidence type="ECO:0000256" key="2">
    <source>
        <dbReference type="SAM" id="Phobius"/>
    </source>
</evidence>
<proteinExistence type="predicted"/>